<dbReference type="AlphaFoldDB" id="I4BBY8"/>
<dbReference type="OrthoDB" id="9768262at2"/>
<dbReference type="InterPro" id="IPR037284">
    <property type="entry name" value="SUF_FeS_clus_asmbl_SufBD_sf"/>
</dbReference>
<dbReference type="EMBL" id="CP002959">
    <property type="protein sequence ID" value="AFM14795.1"/>
    <property type="molecule type" value="Genomic_DNA"/>
</dbReference>
<dbReference type="PANTHER" id="PTHR43575">
    <property type="entry name" value="PROTEIN ABCI7, CHLOROPLASTIC"/>
    <property type="match status" value="1"/>
</dbReference>
<accession>I4BBY8</accession>
<protein>
    <submittedName>
        <fullName evidence="2">SufBD protein</fullName>
    </submittedName>
</protein>
<evidence type="ECO:0000313" key="3">
    <source>
        <dbReference type="Proteomes" id="UP000006048"/>
    </source>
</evidence>
<dbReference type="HOGENOM" id="CLU_1045625_0_0_12"/>
<evidence type="ECO:0000259" key="1">
    <source>
        <dbReference type="Pfam" id="PF01458"/>
    </source>
</evidence>
<name>I4BBY8_TURPD</name>
<gene>
    <name evidence="2" type="ordered locus">Turpa_4162</name>
</gene>
<dbReference type="InterPro" id="IPR000825">
    <property type="entry name" value="SUF_FeS_clus_asmbl_SufBD_core"/>
</dbReference>
<evidence type="ECO:0000313" key="2">
    <source>
        <dbReference type="EMBL" id="AFM14795.1"/>
    </source>
</evidence>
<reference evidence="2 3" key="1">
    <citation type="submission" date="2012-06" db="EMBL/GenBank/DDBJ databases">
        <title>The complete chromosome of genome of Turneriella parva DSM 21527.</title>
        <authorList>
            <consortium name="US DOE Joint Genome Institute (JGI-PGF)"/>
            <person name="Lucas S."/>
            <person name="Han J."/>
            <person name="Lapidus A."/>
            <person name="Bruce D."/>
            <person name="Goodwin L."/>
            <person name="Pitluck S."/>
            <person name="Peters L."/>
            <person name="Kyrpides N."/>
            <person name="Mavromatis K."/>
            <person name="Ivanova N."/>
            <person name="Mikhailova N."/>
            <person name="Chertkov O."/>
            <person name="Detter J.C."/>
            <person name="Tapia R."/>
            <person name="Han C."/>
            <person name="Land M."/>
            <person name="Hauser L."/>
            <person name="Markowitz V."/>
            <person name="Cheng J.-F."/>
            <person name="Hugenholtz P."/>
            <person name="Woyke T."/>
            <person name="Wu D."/>
            <person name="Gronow S."/>
            <person name="Wellnitz S."/>
            <person name="Brambilla E."/>
            <person name="Klenk H.-P."/>
            <person name="Eisen J.A."/>
        </authorList>
    </citation>
    <scope>NUCLEOTIDE SEQUENCE [LARGE SCALE GENOMIC DNA]</scope>
    <source>
        <strain evidence="3">ATCC BAA-1111 / DSM 21527 / NCTC 11395 / H</strain>
    </source>
</reference>
<feature type="domain" description="SUF system FeS cluster assembly SufBD core" evidence="1">
    <location>
        <begin position="89"/>
        <end position="240"/>
    </location>
</feature>
<proteinExistence type="predicted"/>
<dbReference type="InterPro" id="IPR055346">
    <property type="entry name" value="Fe-S_cluster_assembly_SufBD"/>
</dbReference>
<sequence>MPAIAAAPVSIKGEEISLNLDTDYILASGRLDYDCSARGAMVFADFSGRSLPQNSEVNVTLQPHSRAQIFLKFNAASGPLRCHLNLREGSEADVFAHTAGSQLQLVFSAELMRNATARFFGLTQTAATEHTEITVDVRHKQGQNLSEQKFYSFAADTSTISFTGKITVDSGAGGAVAHQLHRGTALSPSARIDAKPFLNIRHDDVKCTHGSTVGFIDETARHYLMARGMAQIDAETMLIRSSEQQFYAAVPEGPAQIFFRGEATEA</sequence>
<dbReference type="SUPFAM" id="SSF101960">
    <property type="entry name" value="Stabilizer of iron transporter SufD"/>
    <property type="match status" value="1"/>
</dbReference>
<dbReference type="Pfam" id="PF01458">
    <property type="entry name" value="SUFBD_core"/>
    <property type="match status" value="1"/>
</dbReference>
<dbReference type="PANTHER" id="PTHR43575:SF1">
    <property type="entry name" value="PROTEIN ABCI7, CHLOROPLASTIC"/>
    <property type="match status" value="1"/>
</dbReference>
<dbReference type="RefSeq" id="WP_014805270.1">
    <property type="nucleotide sequence ID" value="NC_018020.1"/>
</dbReference>
<keyword evidence="3" id="KW-1185">Reference proteome</keyword>
<dbReference type="STRING" id="869212.Turpa_4162"/>
<dbReference type="KEGG" id="tpx:Turpa_4162"/>
<organism evidence="2 3">
    <name type="scientific">Turneriella parva (strain ATCC BAA-1111 / DSM 21527 / NCTC 11395 / H)</name>
    <name type="common">Leptospira parva</name>
    <dbReference type="NCBI Taxonomy" id="869212"/>
    <lineage>
        <taxon>Bacteria</taxon>
        <taxon>Pseudomonadati</taxon>
        <taxon>Spirochaetota</taxon>
        <taxon>Spirochaetia</taxon>
        <taxon>Leptospirales</taxon>
        <taxon>Leptospiraceae</taxon>
        <taxon>Turneriella</taxon>
    </lineage>
</organism>
<dbReference type="Proteomes" id="UP000006048">
    <property type="component" value="Chromosome"/>
</dbReference>
<dbReference type="GO" id="GO:0016226">
    <property type="term" value="P:iron-sulfur cluster assembly"/>
    <property type="evidence" value="ECO:0007669"/>
    <property type="project" value="InterPro"/>
</dbReference>